<evidence type="ECO:0000256" key="1">
    <source>
        <dbReference type="ARBA" id="ARBA00023002"/>
    </source>
</evidence>
<dbReference type="RefSeq" id="WP_184861268.1">
    <property type="nucleotide sequence ID" value="NZ_BAAAWY010000031.1"/>
</dbReference>
<gene>
    <name evidence="4" type="ORF">BJ998_002470</name>
</gene>
<feature type="domain" description="FAD-binding" evidence="3">
    <location>
        <begin position="2"/>
        <end position="331"/>
    </location>
</feature>
<dbReference type="AlphaFoldDB" id="A0A7W9KG98"/>
<sequence>MTHALIIGGGIAGAATALALGKAGVTSTVYEAYPTGGDDVGAWLMVMHNGMDALRAIDADKPVIEASFRTRDVEYIGADGKTFASGPMGAAHPDPDGPRTIKRADLYLALQGELERRGGKIEHGKRLVSAEITDRVVATFEDGGTAKGDFLVGADGVWSTTRGLIDLDAPKPEFSGVTLVYGYTRDPSVPTVQDTCRLITGGVVCTTSPENETFWAAVVPGPPDDRPWLEVLAAQVAGTDIPRRVITAEQDDVLATGIHHLPHALPRWHNSRMVLVGDAAHLSATSAAQGASIALEDSVILAMCVRDVPDLERAFAAYQRIRAPRAQRLAEMVAKPVRTPEEARENARPEVRAWLYEHEIHWNEVIVP</sequence>
<keyword evidence="1" id="KW-0560">Oxidoreductase</keyword>
<keyword evidence="5" id="KW-1185">Reference proteome</keyword>
<evidence type="ECO:0000313" key="4">
    <source>
        <dbReference type="EMBL" id="MBB5891274.1"/>
    </source>
</evidence>
<keyword evidence="2" id="KW-0503">Monooxygenase</keyword>
<dbReference type="PANTHER" id="PTHR13789">
    <property type="entry name" value="MONOOXYGENASE"/>
    <property type="match status" value="1"/>
</dbReference>
<dbReference type="Proteomes" id="UP000585638">
    <property type="component" value="Unassembled WGS sequence"/>
</dbReference>
<dbReference type="PRINTS" id="PR00420">
    <property type="entry name" value="RNGMNOXGNASE"/>
</dbReference>
<dbReference type="InterPro" id="IPR036188">
    <property type="entry name" value="FAD/NAD-bd_sf"/>
</dbReference>
<dbReference type="GO" id="GO:0071949">
    <property type="term" value="F:FAD binding"/>
    <property type="evidence" value="ECO:0007669"/>
    <property type="project" value="InterPro"/>
</dbReference>
<evidence type="ECO:0000256" key="2">
    <source>
        <dbReference type="ARBA" id="ARBA00023033"/>
    </source>
</evidence>
<dbReference type="Pfam" id="PF01494">
    <property type="entry name" value="FAD_binding_3"/>
    <property type="match status" value="1"/>
</dbReference>
<proteinExistence type="predicted"/>
<dbReference type="PANTHER" id="PTHR13789:SF309">
    <property type="entry name" value="PUTATIVE (AFU_ORTHOLOGUE AFUA_6G14510)-RELATED"/>
    <property type="match status" value="1"/>
</dbReference>
<evidence type="ECO:0000313" key="5">
    <source>
        <dbReference type="Proteomes" id="UP000585638"/>
    </source>
</evidence>
<name>A0A7W9KG98_9PSEU</name>
<comment type="caution">
    <text evidence="4">The sequence shown here is derived from an EMBL/GenBank/DDBJ whole genome shotgun (WGS) entry which is preliminary data.</text>
</comment>
<evidence type="ECO:0000259" key="3">
    <source>
        <dbReference type="Pfam" id="PF01494"/>
    </source>
</evidence>
<reference evidence="4 5" key="1">
    <citation type="submission" date="2020-08" db="EMBL/GenBank/DDBJ databases">
        <title>Sequencing the genomes of 1000 actinobacteria strains.</title>
        <authorList>
            <person name="Klenk H.-P."/>
        </authorList>
    </citation>
    <scope>NUCLEOTIDE SEQUENCE [LARGE SCALE GENOMIC DNA]</scope>
    <source>
        <strain evidence="4 5">DSM 43851</strain>
    </source>
</reference>
<dbReference type="InterPro" id="IPR002938">
    <property type="entry name" value="FAD-bd"/>
</dbReference>
<dbReference type="GO" id="GO:0004497">
    <property type="term" value="F:monooxygenase activity"/>
    <property type="evidence" value="ECO:0007669"/>
    <property type="project" value="UniProtKB-KW"/>
</dbReference>
<accession>A0A7W9KG98</accession>
<organism evidence="4 5">
    <name type="scientific">Kutzneria kofuensis</name>
    <dbReference type="NCBI Taxonomy" id="103725"/>
    <lineage>
        <taxon>Bacteria</taxon>
        <taxon>Bacillati</taxon>
        <taxon>Actinomycetota</taxon>
        <taxon>Actinomycetes</taxon>
        <taxon>Pseudonocardiales</taxon>
        <taxon>Pseudonocardiaceae</taxon>
        <taxon>Kutzneria</taxon>
    </lineage>
</organism>
<protein>
    <submittedName>
        <fullName evidence="4">2-polyprenyl-6-methoxyphenol hydroxylase-like FAD-dependent oxidoreductase</fullName>
    </submittedName>
</protein>
<dbReference type="SUPFAM" id="SSF51905">
    <property type="entry name" value="FAD/NAD(P)-binding domain"/>
    <property type="match status" value="1"/>
</dbReference>
<dbReference type="EMBL" id="JACHIR010000001">
    <property type="protein sequence ID" value="MBB5891274.1"/>
    <property type="molecule type" value="Genomic_DNA"/>
</dbReference>
<dbReference type="InterPro" id="IPR050493">
    <property type="entry name" value="FAD-dep_Monooxygenase_BioMet"/>
</dbReference>
<dbReference type="Gene3D" id="3.50.50.60">
    <property type="entry name" value="FAD/NAD(P)-binding domain"/>
    <property type="match status" value="1"/>
</dbReference>